<dbReference type="GO" id="GO:0006281">
    <property type="term" value="P:DNA repair"/>
    <property type="evidence" value="ECO:0007669"/>
    <property type="project" value="UniProtKB-KW"/>
</dbReference>
<dbReference type="GO" id="GO:0140290">
    <property type="term" value="P:peptidyl-serine ADP-deribosylation"/>
    <property type="evidence" value="ECO:0007669"/>
    <property type="project" value="UniProtKB-ARBA"/>
</dbReference>
<evidence type="ECO:0000256" key="9">
    <source>
        <dbReference type="ARBA" id="ARBA00022490"/>
    </source>
</evidence>
<comment type="similarity">
    <text evidence="5">Belongs to the ADP-ribosylglycohydrolase family.</text>
</comment>
<evidence type="ECO:0000256" key="7">
    <source>
        <dbReference type="ARBA" id="ARBA00012255"/>
    </source>
</evidence>
<evidence type="ECO:0000256" key="24">
    <source>
        <dbReference type="ARBA" id="ARBA00049015"/>
    </source>
</evidence>
<dbReference type="GO" id="GO:0005759">
    <property type="term" value="C:mitochondrial matrix"/>
    <property type="evidence" value="ECO:0007669"/>
    <property type="project" value="UniProtKB-SubCell"/>
</dbReference>
<accession>A0A7R9QCR3</accession>
<reference evidence="26" key="1">
    <citation type="submission" date="2020-11" db="EMBL/GenBank/DDBJ databases">
        <authorList>
            <person name="Tran Van P."/>
        </authorList>
    </citation>
    <scope>NUCLEOTIDE SEQUENCE</scope>
</reference>
<gene>
    <name evidence="26" type="ORF">ONB1V03_LOCUS2756</name>
</gene>
<dbReference type="InterPro" id="IPR050792">
    <property type="entry name" value="ADP-ribosylglycohydrolase"/>
</dbReference>
<keyword evidence="11" id="KW-0227">DNA damage</keyword>
<name>A0A7R9QCR3_9ACAR</name>
<evidence type="ECO:0000256" key="6">
    <source>
        <dbReference type="ARBA" id="ARBA00011245"/>
    </source>
</evidence>
<evidence type="ECO:0000256" key="12">
    <source>
        <dbReference type="ARBA" id="ARBA00022801"/>
    </source>
</evidence>
<dbReference type="PANTHER" id="PTHR16222:SF24">
    <property type="entry name" value="ADP-RIBOSYLHYDROLASE ARH3"/>
    <property type="match status" value="1"/>
</dbReference>
<evidence type="ECO:0000256" key="15">
    <source>
        <dbReference type="ARBA" id="ARBA00023204"/>
    </source>
</evidence>
<evidence type="ECO:0000256" key="2">
    <source>
        <dbReference type="ARBA" id="ARBA00004286"/>
    </source>
</evidence>
<evidence type="ECO:0000256" key="5">
    <source>
        <dbReference type="ARBA" id="ARBA00010702"/>
    </source>
</evidence>
<evidence type="ECO:0000256" key="22">
    <source>
        <dbReference type="ARBA" id="ARBA00043187"/>
    </source>
</evidence>
<dbReference type="EMBL" id="CAJPVJ010000691">
    <property type="protein sequence ID" value="CAG2163172.1"/>
    <property type="molecule type" value="Genomic_DNA"/>
</dbReference>
<feature type="binding site" evidence="25">
    <location>
        <position position="318"/>
    </location>
    <ligand>
        <name>Mg(2+)</name>
        <dbReference type="ChEBI" id="CHEBI:18420"/>
        <label>1</label>
    </ligand>
</feature>
<evidence type="ECO:0000256" key="3">
    <source>
        <dbReference type="ARBA" id="ARBA00004305"/>
    </source>
</evidence>
<evidence type="ECO:0000256" key="4">
    <source>
        <dbReference type="ARBA" id="ARBA00004496"/>
    </source>
</evidence>
<keyword evidence="13 25" id="KW-0460">Magnesium</keyword>
<keyword evidence="27" id="KW-1185">Reference proteome</keyword>
<dbReference type="GO" id="GO:0004649">
    <property type="term" value="F:poly(ADP-ribose) glycohydrolase activity"/>
    <property type="evidence" value="ECO:0007669"/>
    <property type="project" value="UniProtKB-EC"/>
</dbReference>
<evidence type="ECO:0000256" key="1">
    <source>
        <dbReference type="ARBA" id="ARBA00004123"/>
    </source>
</evidence>
<keyword evidence="16" id="KW-0539">Nucleus</keyword>
<evidence type="ECO:0000256" key="10">
    <source>
        <dbReference type="ARBA" id="ARBA00022723"/>
    </source>
</evidence>
<evidence type="ECO:0000256" key="20">
    <source>
        <dbReference type="ARBA" id="ARBA00042722"/>
    </source>
</evidence>
<dbReference type="Pfam" id="PF03747">
    <property type="entry name" value="ADP_ribosyl_GH"/>
    <property type="match status" value="1"/>
</dbReference>
<keyword evidence="14" id="KW-0496">Mitochondrion</keyword>
<comment type="subunit">
    <text evidence="6">Monomer.</text>
</comment>
<evidence type="ECO:0000256" key="18">
    <source>
        <dbReference type="ARBA" id="ARBA00042398"/>
    </source>
</evidence>
<evidence type="ECO:0000313" key="27">
    <source>
        <dbReference type="Proteomes" id="UP000728032"/>
    </source>
</evidence>
<dbReference type="GO" id="GO:0005694">
    <property type="term" value="C:chromosome"/>
    <property type="evidence" value="ECO:0007669"/>
    <property type="project" value="UniProtKB-SubCell"/>
</dbReference>
<dbReference type="SUPFAM" id="SSF101478">
    <property type="entry name" value="ADP-ribosylglycohydrolase"/>
    <property type="match status" value="1"/>
</dbReference>
<dbReference type="GO" id="GO:0005634">
    <property type="term" value="C:nucleus"/>
    <property type="evidence" value="ECO:0007669"/>
    <property type="project" value="UniProtKB-SubCell"/>
</dbReference>
<organism evidence="26">
    <name type="scientific">Oppiella nova</name>
    <dbReference type="NCBI Taxonomy" id="334625"/>
    <lineage>
        <taxon>Eukaryota</taxon>
        <taxon>Metazoa</taxon>
        <taxon>Ecdysozoa</taxon>
        <taxon>Arthropoda</taxon>
        <taxon>Chelicerata</taxon>
        <taxon>Arachnida</taxon>
        <taxon>Acari</taxon>
        <taxon>Acariformes</taxon>
        <taxon>Sarcoptiformes</taxon>
        <taxon>Oribatida</taxon>
        <taxon>Brachypylina</taxon>
        <taxon>Oppioidea</taxon>
        <taxon>Oppiidae</taxon>
        <taxon>Oppiella</taxon>
    </lineage>
</organism>
<evidence type="ECO:0000256" key="13">
    <source>
        <dbReference type="ARBA" id="ARBA00022842"/>
    </source>
</evidence>
<dbReference type="Proteomes" id="UP000728032">
    <property type="component" value="Unassembled WGS sequence"/>
</dbReference>
<evidence type="ECO:0000256" key="16">
    <source>
        <dbReference type="ARBA" id="ARBA00023242"/>
    </source>
</evidence>
<evidence type="ECO:0000256" key="11">
    <source>
        <dbReference type="ARBA" id="ARBA00022763"/>
    </source>
</evidence>
<keyword evidence="15" id="KW-0234">DNA repair</keyword>
<dbReference type="OrthoDB" id="410104at2759"/>
<dbReference type="FunFam" id="1.10.4080.10:FF:000001">
    <property type="entry name" value="ADP-ribose glycohydrolase ARH3"/>
    <property type="match status" value="1"/>
</dbReference>
<evidence type="ECO:0000256" key="19">
    <source>
        <dbReference type="ARBA" id="ARBA00042471"/>
    </source>
</evidence>
<evidence type="ECO:0000256" key="25">
    <source>
        <dbReference type="PIRSR" id="PIRSR605502-1"/>
    </source>
</evidence>
<sequence length="365" mass="40318">MSSSVANLVNKFRGCLAGGLIGDCLGSPFEADNPISRSVLYNFLTKQLEESAKMFQMFPFTDDTAMTKSMAQSFIELKRFDAKDMAKRFSVEYFKDPKRGYGGNVVDVFAALRHTHYEYPYEPARLQFNGSGSYGNGGAMRTSPVALFGFHLSDAELIELATNCAKITHSNRNGYNGAILQCLAIREALQTQSSPTDHSFDVNVYLNSLIEKMQKVETTICTETDNNDSHNKSNGVPETPFTDKLNKIKKIFESQTKVNELSGEKVAYILGNDVSALKSVPSAIYSVLRGQTPIEAFQSTNPFVRTLYFALSLGGDTDTIASMACSIAGALYGNDLIPNPLRKHCEDIDLLIKYSEDLYDLVPNK</sequence>
<comment type="catalytic activity">
    <reaction evidence="24">
        <text>alpha-NAD(+) + H2O = ADP-D-ribose + nicotinamide + H(+)</text>
        <dbReference type="Rhea" id="RHEA:68792"/>
        <dbReference type="ChEBI" id="CHEBI:15377"/>
        <dbReference type="ChEBI" id="CHEBI:15378"/>
        <dbReference type="ChEBI" id="CHEBI:17154"/>
        <dbReference type="ChEBI" id="CHEBI:57967"/>
        <dbReference type="ChEBI" id="CHEBI:77017"/>
    </reaction>
</comment>
<dbReference type="AlphaFoldDB" id="A0A7R9QCR3"/>
<feature type="binding site" evidence="25">
    <location>
        <position position="63"/>
    </location>
    <ligand>
        <name>Mg(2+)</name>
        <dbReference type="ChEBI" id="CHEBI:18420"/>
        <label>1</label>
    </ligand>
</feature>
<dbReference type="InterPro" id="IPR036705">
    <property type="entry name" value="Ribosyl_crysJ1_sf"/>
</dbReference>
<keyword evidence="12" id="KW-0378">Hydrolase</keyword>
<keyword evidence="8" id="KW-0158">Chromosome</keyword>
<dbReference type="EMBL" id="OC915516">
    <property type="protein sequence ID" value="CAD7640803.1"/>
    <property type="molecule type" value="Genomic_DNA"/>
</dbReference>
<evidence type="ECO:0000256" key="17">
    <source>
        <dbReference type="ARBA" id="ARBA00041057"/>
    </source>
</evidence>
<dbReference type="InterPro" id="IPR005502">
    <property type="entry name" value="Ribosyl_crysJ1"/>
</dbReference>
<evidence type="ECO:0000256" key="21">
    <source>
        <dbReference type="ARBA" id="ARBA00042850"/>
    </source>
</evidence>
<dbReference type="PANTHER" id="PTHR16222">
    <property type="entry name" value="ADP-RIBOSYLGLYCOHYDROLASE"/>
    <property type="match status" value="1"/>
</dbReference>
<proteinExistence type="inferred from homology"/>
<evidence type="ECO:0000313" key="26">
    <source>
        <dbReference type="EMBL" id="CAD7640803.1"/>
    </source>
</evidence>
<dbReference type="EC" id="3.2.1.143" evidence="7"/>
<feature type="binding site" evidence="25">
    <location>
        <position position="316"/>
    </location>
    <ligand>
        <name>Mg(2+)</name>
        <dbReference type="ChEBI" id="CHEBI:18420"/>
        <label>1</label>
    </ligand>
</feature>
<dbReference type="GO" id="GO:0046872">
    <property type="term" value="F:metal ion binding"/>
    <property type="evidence" value="ECO:0007669"/>
    <property type="project" value="UniProtKB-KW"/>
</dbReference>
<dbReference type="Gene3D" id="1.10.4080.10">
    <property type="entry name" value="ADP-ribosylation/Crystallin J1"/>
    <property type="match status" value="1"/>
</dbReference>
<keyword evidence="9" id="KW-0963">Cytoplasm</keyword>
<evidence type="ECO:0000256" key="23">
    <source>
        <dbReference type="ARBA" id="ARBA00043193"/>
    </source>
</evidence>
<keyword evidence="10 25" id="KW-0479">Metal-binding</keyword>
<evidence type="ECO:0000256" key="8">
    <source>
        <dbReference type="ARBA" id="ARBA00022454"/>
    </source>
</evidence>
<comment type="subcellular location">
    <subcellularLocation>
        <location evidence="2">Chromosome</location>
    </subcellularLocation>
    <subcellularLocation>
        <location evidence="4">Cytoplasm</location>
    </subcellularLocation>
    <subcellularLocation>
        <location evidence="3">Mitochondrion matrix</location>
    </subcellularLocation>
    <subcellularLocation>
        <location evidence="1">Nucleus</location>
    </subcellularLocation>
</comment>
<feature type="binding site" evidence="25">
    <location>
        <position position="62"/>
    </location>
    <ligand>
        <name>Mg(2+)</name>
        <dbReference type="ChEBI" id="CHEBI:18420"/>
        <label>1</label>
    </ligand>
</feature>
<feature type="binding site" evidence="25">
    <location>
        <position position="319"/>
    </location>
    <ligand>
        <name>Mg(2+)</name>
        <dbReference type="ChEBI" id="CHEBI:18420"/>
        <label>1</label>
    </ligand>
</feature>
<evidence type="ECO:0000256" key="14">
    <source>
        <dbReference type="ARBA" id="ARBA00023128"/>
    </source>
</evidence>
<protein>
    <recommendedName>
        <fullName evidence="17">ADP-ribosylhydrolase ARH3</fullName>
        <ecNumber evidence="7">3.2.1.143</ecNumber>
    </recommendedName>
    <alternativeName>
        <fullName evidence="18">ADP-ribose glycohydrolase ARH3</fullName>
    </alternativeName>
    <alternativeName>
        <fullName evidence="19">ADP-ribosylhydrolase 3</fullName>
    </alternativeName>
    <alternativeName>
        <fullName evidence="22">O-acetyl-ADP-ribose deacetylase ARH3</fullName>
    </alternativeName>
    <alternativeName>
        <fullName evidence="23">Poly(ADP-ribose) glycohydrolase ARH3</fullName>
    </alternativeName>
    <alternativeName>
        <fullName evidence="21">[Protein ADP-ribosylarginine] hydrolase-like protein 2</fullName>
    </alternativeName>
    <alternativeName>
        <fullName evidence="20">[Protein ADP-ribosylserine] hydrolase</fullName>
    </alternativeName>
</protein>
<comment type="cofactor">
    <cofactor evidence="25">
        <name>Mg(2+)</name>
        <dbReference type="ChEBI" id="CHEBI:18420"/>
    </cofactor>
    <text evidence="25">Binds 2 magnesium ions per subunit.</text>
</comment>
<feature type="binding site" evidence="25">
    <location>
        <position position="61"/>
    </location>
    <ligand>
        <name>Mg(2+)</name>
        <dbReference type="ChEBI" id="CHEBI:18420"/>
        <label>1</label>
    </ligand>
</feature>